<dbReference type="GO" id="GO:0005886">
    <property type="term" value="C:plasma membrane"/>
    <property type="evidence" value="ECO:0007669"/>
    <property type="project" value="UniProtKB-SubCell"/>
</dbReference>
<evidence type="ECO:0000256" key="2">
    <source>
        <dbReference type="ARBA" id="ARBA00022692"/>
    </source>
</evidence>
<dbReference type="InterPro" id="IPR010096">
    <property type="entry name" value="NADH-Q_OxRdtase_suN/2"/>
</dbReference>
<feature type="transmembrane region" description="Helical" evidence="5">
    <location>
        <begin position="159"/>
        <end position="180"/>
    </location>
</feature>
<dbReference type="EC" id="7.1.1.-" evidence="5"/>
<dbReference type="Pfam" id="PF00361">
    <property type="entry name" value="Proton_antipo_M"/>
    <property type="match status" value="1"/>
</dbReference>
<comment type="subunit">
    <text evidence="5">NDH-1 is composed of 14 different subunits. Subunits NuoA, H, J, K, L, M, N constitute the membrane sector of the complex.</text>
</comment>
<keyword evidence="5" id="KW-1003">Cell membrane</keyword>
<dbReference type="GO" id="GO:0012505">
    <property type="term" value="C:endomembrane system"/>
    <property type="evidence" value="ECO:0007669"/>
    <property type="project" value="UniProtKB-SubCell"/>
</dbReference>
<dbReference type="GO" id="GO:0008137">
    <property type="term" value="F:NADH dehydrogenase (ubiquinone) activity"/>
    <property type="evidence" value="ECO:0007669"/>
    <property type="project" value="InterPro"/>
</dbReference>
<dbReference type="GO" id="GO:0050136">
    <property type="term" value="F:NADH dehydrogenase (quinone) (non-electrogenic) activity"/>
    <property type="evidence" value="ECO:0007669"/>
    <property type="project" value="UniProtKB-UniRule"/>
</dbReference>
<feature type="transmembrane region" description="Helical" evidence="5">
    <location>
        <begin position="293"/>
        <end position="313"/>
    </location>
</feature>
<evidence type="ECO:0000313" key="9">
    <source>
        <dbReference type="Proteomes" id="UP000649739"/>
    </source>
</evidence>
<dbReference type="Proteomes" id="UP000649739">
    <property type="component" value="Unassembled WGS sequence"/>
</dbReference>
<comment type="subcellular location">
    <subcellularLocation>
        <location evidence="5">Cell membrane</location>
        <topology evidence="5">Multi-pass membrane protein</topology>
    </subcellularLocation>
    <subcellularLocation>
        <location evidence="1">Endomembrane system</location>
        <topology evidence="1">Multi-pass membrane protein</topology>
    </subcellularLocation>
    <subcellularLocation>
        <location evidence="6">Membrane</location>
        <topology evidence="6">Multi-pass membrane protein</topology>
    </subcellularLocation>
</comment>
<keyword evidence="3 5" id="KW-1133">Transmembrane helix</keyword>
<feature type="transmembrane region" description="Helical" evidence="5">
    <location>
        <begin position="34"/>
        <end position="54"/>
    </location>
</feature>
<feature type="transmembrane region" description="Helical" evidence="5">
    <location>
        <begin position="104"/>
        <end position="124"/>
    </location>
</feature>
<evidence type="ECO:0000256" key="6">
    <source>
        <dbReference type="RuleBase" id="RU000320"/>
    </source>
</evidence>
<evidence type="ECO:0000256" key="3">
    <source>
        <dbReference type="ARBA" id="ARBA00022989"/>
    </source>
</evidence>
<keyword evidence="9" id="KW-1185">Reference proteome</keyword>
<dbReference type="GO" id="GO:0042773">
    <property type="term" value="P:ATP synthesis coupled electron transport"/>
    <property type="evidence" value="ECO:0007669"/>
    <property type="project" value="InterPro"/>
</dbReference>
<dbReference type="HAMAP" id="MF_00445">
    <property type="entry name" value="NDH1_NuoN_1"/>
    <property type="match status" value="1"/>
</dbReference>
<keyword evidence="4 5" id="KW-0472">Membrane</keyword>
<feature type="transmembrane region" description="Helical" evidence="5">
    <location>
        <begin position="412"/>
        <end position="429"/>
    </location>
</feature>
<evidence type="ECO:0000259" key="7">
    <source>
        <dbReference type="Pfam" id="PF00361"/>
    </source>
</evidence>
<sequence>MTFDHAALLPAYLAAGTALLVLLADLVFARRGAVLGTAALGALATGVGAAVVGAGGTRETLCAAGGCAYRATGYAAVVAALFAALTLGVLALAAPLLREPDVPAGEWCFLLAASMTGGVVLGYAADLVTLLVAVETLTLPLYPLVALRARRRAAGAAVTYYVVSVVASAVSLLGAALLYAATGRLHLAALAAGPAADTRLAAVGTVLLLVGLAVKVAAVPVHAWAPAVYDGAALPVTAYLSTAAKVGGAVALLALWRGPLPGQWTGPALAVVAAVTMTAGNLAALRQRRIVRLLAWSSVAQLGYVLAPLAVVLSAGQRDGAAVRAAGAAALAYLVFFVLIEFGAFAALVALRGAAGDGGTIESYRGAARDRPLAGAALALALVGLAGLPPGLAGLFAKITATRAVLAGDLPWLALLIAANTVLALAYYLRPATALYRRGGTFVGFAGRPWSVTAGLGAATAAAVLVGFAPQWVLDLAALPW</sequence>
<dbReference type="GO" id="GO:0048038">
    <property type="term" value="F:quinone binding"/>
    <property type="evidence" value="ECO:0007669"/>
    <property type="project" value="UniProtKB-KW"/>
</dbReference>
<feature type="transmembrane region" description="Helical" evidence="5">
    <location>
        <begin position="74"/>
        <end position="97"/>
    </location>
</feature>
<evidence type="ECO:0000256" key="4">
    <source>
        <dbReference type="ARBA" id="ARBA00023136"/>
    </source>
</evidence>
<accession>A0A8J3B674</accession>
<protein>
    <recommendedName>
        <fullName evidence="5">NADH-quinone oxidoreductase subunit N</fullName>
        <ecNumber evidence="5">7.1.1.-</ecNumber>
    </recommendedName>
    <alternativeName>
        <fullName evidence="5">NADH dehydrogenase I subunit N</fullName>
    </alternativeName>
    <alternativeName>
        <fullName evidence="5">NDH-1 subunit N</fullName>
    </alternativeName>
</protein>
<comment type="function">
    <text evidence="5">NDH-1 shuttles electrons from NADH, via FMN and iron-sulfur (Fe-S) centers, to quinones in the respiratory chain. The immediate electron acceptor for the enzyme in this species is believed to be a menaquinone. Couples the redox reaction to proton translocation (for every two electrons transferred, four hydrogen ions are translocated across the cytoplasmic membrane), and thus conserves the redox energy in a proton gradient.</text>
</comment>
<keyword evidence="5" id="KW-0520">NAD</keyword>
<feature type="transmembrane region" description="Helical" evidence="5">
    <location>
        <begin position="236"/>
        <end position="256"/>
    </location>
</feature>
<evidence type="ECO:0000313" key="8">
    <source>
        <dbReference type="EMBL" id="GGJ98360.1"/>
    </source>
</evidence>
<dbReference type="InterPro" id="IPR001750">
    <property type="entry name" value="ND/Mrp_TM"/>
</dbReference>
<feature type="transmembrane region" description="Helical" evidence="5">
    <location>
        <begin position="268"/>
        <end position="286"/>
    </location>
</feature>
<comment type="similarity">
    <text evidence="5">Belongs to the complex I subunit 2 family.</text>
</comment>
<feature type="domain" description="NADH:quinone oxidoreductase/Mrp antiporter transmembrane" evidence="7">
    <location>
        <begin position="124"/>
        <end position="423"/>
    </location>
</feature>
<reference evidence="8" key="2">
    <citation type="submission" date="2020-09" db="EMBL/GenBank/DDBJ databases">
        <authorList>
            <person name="Sun Q."/>
            <person name="Ohkuma M."/>
        </authorList>
    </citation>
    <scope>NUCLEOTIDE SEQUENCE</scope>
    <source>
        <strain evidence="8">JCM 3090</strain>
    </source>
</reference>
<evidence type="ECO:0000256" key="1">
    <source>
        <dbReference type="ARBA" id="ARBA00004127"/>
    </source>
</evidence>
<feature type="transmembrane region" description="Helical" evidence="5">
    <location>
        <begin position="450"/>
        <end position="473"/>
    </location>
</feature>
<gene>
    <name evidence="5 8" type="primary">nuoN</name>
    <name evidence="8" type="ORF">GCM10010123_30440</name>
</gene>
<dbReference type="PANTHER" id="PTHR22773">
    <property type="entry name" value="NADH DEHYDROGENASE"/>
    <property type="match status" value="1"/>
</dbReference>
<dbReference type="AlphaFoldDB" id="A0A8J3B674"/>
<keyword evidence="5" id="KW-1278">Translocase</keyword>
<keyword evidence="5" id="KW-0874">Quinone</keyword>
<keyword evidence="5" id="KW-0813">Transport</keyword>
<feature type="transmembrane region" description="Helical" evidence="5">
    <location>
        <begin position="200"/>
        <end position="224"/>
    </location>
</feature>
<dbReference type="EMBL" id="BMQB01000006">
    <property type="protein sequence ID" value="GGJ98360.1"/>
    <property type="molecule type" value="Genomic_DNA"/>
</dbReference>
<comment type="caution">
    <text evidence="8">The sequence shown here is derived from an EMBL/GenBank/DDBJ whole genome shotgun (WGS) entry which is preliminary data.</text>
</comment>
<name>A0A8J3B674_9ACTN</name>
<proteinExistence type="inferred from homology"/>
<dbReference type="RefSeq" id="WP_189170805.1">
    <property type="nucleotide sequence ID" value="NZ_BMQB01000006.1"/>
</dbReference>
<organism evidence="8 9">
    <name type="scientific">Pilimelia anulata</name>
    <dbReference type="NCBI Taxonomy" id="53371"/>
    <lineage>
        <taxon>Bacteria</taxon>
        <taxon>Bacillati</taxon>
        <taxon>Actinomycetota</taxon>
        <taxon>Actinomycetes</taxon>
        <taxon>Micromonosporales</taxon>
        <taxon>Micromonosporaceae</taxon>
        <taxon>Pilimelia</taxon>
    </lineage>
</organism>
<feature type="transmembrane region" description="Helical" evidence="5">
    <location>
        <begin position="372"/>
        <end position="392"/>
    </location>
</feature>
<reference evidence="8" key="1">
    <citation type="journal article" date="2014" name="Int. J. Syst. Evol. Microbiol.">
        <title>Complete genome sequence of Corynebacterium casei LMG S-19264T (=DSM 44701T), isolated from a smear-ripened cheese.</title>
        <authorList>
            <consortium name="US DOE Joint Genome Institute (JGI-PGF)"/>
            <person name="Walter F."/>
            <person name="Albersmeier A."/>
            <person name="Kalinowski J."/>
            <person name="Ruckert C."/>
        </authorList>
    </citation>
    <scope>NUCLEOTIDE SEQUENCE</scope>
    <source>
        <strain evidence="8">JCM 3090</strain>
    </source>
</reference>
<keyword evidence="2 5" id="KW-0812">Transmembrane</keyword>
<feature type="transmembrane region" description="Helical" evidence="5">
    <location>
        <begin position="6"/>
        <end position="27"/>
    </location>
</feature>
<feature type="transmembrane region" description="Helical" evidence="5">
    <location>
        <begin position="325"/>
        <end position="351"/>
    </location>
</feature>
<comment type="catalytic activity">
    <reaction evidence="5">
        <text>a quinone + NADH + 5 H(+)(in) = a quinol + NAD(+) + 4 H(+)(out)</text>
        <dbReference type="Rhea" id="RHEA:57888"/>
        <dbReference type="ChEBI" id="CHEBI:15378"/>
        <dbReference type="ChEBI" id="CHEBI:24646"/>
        <dbReference type="ChEBI" id="CHEBI:57540"/>
        <dbReference type="ChEBI" id="CHEBI:57945"/>
        <dbReference type="ChEBI" id="CHEBI:132124"/>
    </reaction>
</comment>
<evidence type="ECO:0000256" key="5">
    <source>
        <dbReference type="HAMAP-Rule" id="MF_00445"/>
    </source>
</evidence>